<accession>F0J825</accession>
<dbReference type="Proteomes" id="UP000007100">
    <property type="component" value="Plasmid pACMV4"/>
</dbReference>
<organism evidence="1 2">
    <name type="scientific">Acidiphilium multivorum (strain DSM 11245 / JCM 8867 / NBRC 100883 / AIU 301)</name>
    <dbReference type="NCBI Taxonomy" id="926570"/>
    <lineage>
        <taxon>Bacteria</taxon>
        <taxon>Pseudomonadati</taxon>
        <taxon>Pseudomonadota</taxon>
        <taxon>Alphaproteobacteria</taxon>
        <taxon>Acetobacterales</taxon>
        <taxon>Acidocellaceae</taxon>
        <taxon>Acidiphilium</taxon>
    </lineage>
</organism>
<keyword evidence="1" id="KW-0614">Plasmid</keyword>
<dbReference type="AlphaFoldDB" id="F0J825"/>
<dbReference type="KEGG" id="amv:ACMV_P4_00320"/>
<dbReference type="HOGENOM" id="CLU_2204358_0_0_5"/>
<proteinExistence type="predicted"/>
<geneLocation type="plasmid" evidence="1 2">
    <name>pACMV4</name>
</geneLocation>
<evidence type="ECO:0000313" key="1">
    <source>
        <dbReference type="EMBL" id="BAJ83242.1"/>
    </source>
</evidence>
<protein>
    <submittedName>
        <fullName evidence="1">Uncharacterized protein</fullName>
    </submittedName>
</protein>
<keyword evidence="2" id="KW-1185">Reference proteome</keyword>
<reference evidence="1 2" key="1">
    <citation type="submission" date="2010-12" db="EMBL/GenBank/DDBJ databases">
        <title>Whole genome sequence of Acidiphilium multivorum AIU301.</title>
        <authorList>
            <person name="Narita-Yamada S."/>
            <person name="Nakamura S."/>
            <person name="Ito N."/>
            <person name="Takarada H."/>
            <person name="Katano Y."/>
            <person name="Nakazawa H."/>
            <person name="Hosoyama A."/>
            <person name="Yamada R."/>
            <person name="Fujita N."/>
        </authorList>
    </citation>
    <scope>NUCLEOTIDE SEQUENCE [LARGE SCALE GENOMIC DNA]</scope>
    <source>
        <strain evidence="2">DSM 11245 / JCM 8867 / AIU301</strain>
        <plasmid evidence="1 2">pACMV4</plasmid>
    </source>
</reference>
<evidence type="ECO:0000313" key="2">
    <source>
        <dbReference type="Proteomes" id="UP000007100"/>
    </source>
</evidence>
<name>F0J825_ACIMA</name>
<dbReference type="EMBL" id="AP012039">
    <property type="protein sequence ID" value="BAJ83242.1"/>
    <property type="molecule type" value="Genomic_DNA"/>
</dbReference>
<gene>
    <name evidence="1" type="ordered locus">ACMV_P4_00320</name>
</gene>
<sequence>MQLAWEICYMPSEKGKLLVMLDLPIPNDATKLWLRSSWSRFNRTDGCEITLNWTKVGFRWRAMVPNFHYNKRSGWIILKDENGIVDFKKYSHAMRLVELYISENEKK</sequence>